<dbReference type="RefSeq" id="WP_278337202.1">
    <property type="nucleotide sequence ID" value="NZ_FQVM01000018.1"/>
</dbReference>
<reference evidence="1 2" key="1">
    <citation type="submission" date="2016-11" db="EMBL/GenBank/DDBJ databases">
        <authorList>
            <person name="Jaros S."/>
            <person name="Januszkiewicz K."/>
            <person name="Wedrychowicz H."/>
        </authorList>
    </citation>
    <scope>NUCLEOTIDE SEQUENCE [LARGE SCALE GENOMIC DNA]</scope>
    <source>
        <strain evidence="1 2">DSM 2631</strain>
    </source>
</reference>
<evidence type="ECO:0000313" key="1">
    <source>
        <dbReference type="EMBL" id="SHE92868.1"/>
    </source>
</evidence>
<organism evidence="1 2">
    <name type="scientific">Clostridium fallax</name>
    <dbReference type="NCBI Taxonomy" id="1533"/>
    <lineage>
        <taxon>Bacteria</taxon>
        <taxon>Bacillati</taxon>
        <taxon>Bacillota</taxon>
        <taxon>Clostridia</taxon>
        <taxon>Eubacteriales</taxon>
        <taxon>Clostridiaceae</taxon>
        <taxon>Clostridium</taxon>
    </lineage>
</organism>
<accession>A0A1M4XHI6</accession>
<sequence length="44" mass="5289">MKKKINCNRLHEVMKDELKEKGMDVNKVDKDLLEKVLKTIYNQK</sequence>
<protein>
    <submittedName>
        <fullName evidence="1">Uncharacterized protein</fullName>
    </submittedName>
</protein>
<name>A0A1M4XHI6_9CLOT</name>
<dbReference type="Proteomes" id="UP000184035">
    <property type="component" value="Unassembled WGS sequence"/>
</dbReference>
<gene>
    <name evidence="1" type="ORF">SAMN05443638_11837</name>
</gene>
<dbReference type="AlphaFoldDB" id="A0A1M4XHI6"/>
<dbReference type="EMBL" id="FQVM01000018">
    <property type="protein sequence ID" value="SHE92868.1"/>
    <property type="molecule type" value="Genomic_DNA"/>
</dbReference>
<evidence type="ECO:0000313" key="2">
    <source>
        <dbReference type="Proteomes" id="UP000184035"/>
    </source>
</evidence>
<keyword evidence="2" id="KW-1185">Reference proteome</keyword>
<proteinExistence type="predicted"/>